<gene>
    <name evidence="2" type="ORF">M231_06332</name>
</gene>
<feature type="compositionally biased region" description="Polar residues" evidence="1">
    <location>
        <begin position="423"/>
        <end position="433"/>
    </location>
</feature>
<feature type="region of interest" description="Disordered" evidence="1">
    <location>
        <begin position="309"/>
        <end position="345"/>
    </location>
</feature>
<feature type="region of interest" description="Disordered" evidence="1">
    <location>
        <begin position="1"/>
        <end position="103"/>
    </location>
</feature>
<feature type="compositionally biased region" description="Polar residues" evidence="1">
    <location>
        <begin position="120"/>
        <end position="148"/>
    </location>
</feature>
<feature type="compositionally biased region" description="Polar residues" evidence="1">
    <location>
        <begin position="396"/>
        <end position="408"/>
    </location>
</feature>
<keyword evidence="3" id="KW-1185">Reference proteome</keyword>
<feature type="compositionally biased region" description="Low complexity" evidence="1">
    <location>
        <begin position="13"/>
        <end position="37"/>
    </location>
</feature>
<reference evidence="2 3" key="1">
    <citation type="submission" date="2016-06" db="EMBL/GenBank/DDBJ databases">
        <title>Evolution of pathogenesis and genome organization in the Tremellales.</title>
        <authorList>
            <person name="Cuomo C."/>
            <person name="Litvintseva A."/>
            <person name="Heitman J."/>
            <person name="Chen Y."/>
            <person name="Sun S."/>
            <person name="Springer D."/>
            <person name="Dromer F."/>
            <person name="Young S."/>
            <person name="Zeng Q."/>
            <person name="Chapman S."/>
            <person name="Gujja S."/>
            <person name="Saif S."/>
            <person name="Birren B."/>
        </authorList>
    </citation>
    <scope>NUCLEOTIDE SEQUENCE [LARGE SCALE GENOMIC DNA]</scope>
    <source>
        <strain evidence="2 3">ATCC 28783</strain>
    </source>
</reference>
<organism evidence="2 3">
    <name type="scientific">Tremella mesenterica</name>
    <name type="common">Jelly fungus</name>
    <dbReference type="NCBI Taxonomy" id="5217"/>
    <lineage>
        <taxon>Eukaryota</taxon>
        <taxon>Fungi</taxon>
        <taxon>Dikarya</taxon>
        <taxon>Basidiomycota</taxon>
        <taxon>Agaricomycotina</taxon>
        <taxon>Tremellomycetes</taxon>
        <taxon>Tremellales</taxon>
        <taxon>Tremellaceae</taxon>
        <taxon>Tremella</taxon>
    </lineage>
</organism>
<dbReference type="InParanoid" id="A0A4Q1BDN8"/>
<feature type="compositionally biased region" description="Polar residues" evidence="1">
    <location>
        <begin position="309"/>
        <end position="323"/>
    </location>
</feature>
<proteinExistence type="predicted"/>
<feature type="region of interest" description="Disordered" evidence="1">
    <location>
        <begin position="186"/>
        <end position="209"/>
    </location>
</feature>
<dbReference type="VEuPathDB" id="FungiDB:TREMEDRAFT_60422"/>
<dbReference type="Proteomes" id="UP000289152">
    <property type="component" value="Unassembled WGS sequence"/>
</dbReference>
<feature type="compositionally biased region" description="Polar residues" evidence="1">
    <location>
        <begin position="195"/>
        <end position="209"/>
    </location>
</feature>
<feature type="region of interest" description="Disordered" evidence="1">
    <location>
        <begin position="120"/>
        <end position="153"/>
    </location>
</feature>
<comment type="caution">
    <text evidence="2">The sequence shown here is derived from an EMBL/GenBank/DDBJ whole genome shotgun (WGS) entry which is preliminary data.</text>
</comment>
<sequence>MTSRSYPYPTPAPSGQRRSLSSISPSSPVTHVTSPLSAQGFDRRNAGAHDMSSPTTSPPRKDFVPTSLSQARSFEVEPGRRPSIPPNQLPTSAHLSCARPGTGNTDDLLTEVLGASRNQVHGSGVASSSNGCLSSDSKQATYPSTPKSPLTYPSADDITASDVHAFDDMIKIVAAAVVAQLHETGTSLADHPDKTSPNPSATLPATENSTSIKQEAIATGDLPGSVQSRSPSGASLFGIPSSFVVNMGGTLRLSPESGDLGMSSPVIKRAAVNTEPMTDTARPVKHASGKEIVTALNLTPPRTTLAQAARTKQSELPQTNTCTKPKPKNLESPSTTPSLTQGKSLIPPASMVPVVQASKTRIQSPTTSSTIDKTCSQKVVTFASDKHKTYGDNAATGVNNNYASSRTRSLSRDLGSSPAMTRVAQQVSHSGNSRAERRRLLSSHQIVDPRSAQPPSSKKREDRSQWSGHGITSPPSSYFDLHEVTPGRRQRRPHSADTAWRGPPASMRPSNVPPKNLSDSEIALTDRALFAQQSPSSLQVSEPRVVEHSTQIPVRQDRIGVEFAVASSSRPVKDHPSQAITKVTVELSQLEKTSGPSLLQRVVKSMKQSSRGGSGTSPNGDELWVWIDKCEEVPNE</sequence>
<evidence type="ECO:0000313" key="3">
    <source>
        <dbReference type="Proteomes" id="UP000289152"/>
    </source>
</evidence>
<accession>A0A4Q1BDN8</accession>
<feature type="compositionally biased region" description="Polar residues" evidence="1">
    <location>
        <begin position="331"/>
        <end position="343"/>
    </location>
</feature>
<evidence type="ECO:0000256" key="1">
    <source>
        <dbReference type="SAM" id="MobiDB-lite"/>
    </source>
</evidence>
<protein>
    <submittedName>
        <fullName evidence="2">Uncharacterized protein</fullName>
    </submittedName>
</protein>
<dbReference type="EMBL" id="SDIL01000099">
    <property type="protein sequence ID" value="RXK36367.1"/>
    <property type="molecule type" value="Genomic_DNA"/>
</dbReference>
<dbReference type="AlphaFoldDB" id="A0A4Q1BDN8"/>
<name>A0A4Q1BDN8_TREME</name>
<feature type="region of interest" description="Disordered" evidence="1">
    <location>
        <begin position="389"/>
        <end position="518"/>
    </location>
</feature>
<evidence type="ECO:0000313" key="2">
    <source>
        <dbReference type="EMBL" id="RXK36367.1"/>
    </source>
</evidence>